<dbReference type="OrthoDB" id="5243043at2"/>
<feature type="transmembrane region" description="Helical" evidence="11">
    <location>
        <begin position="177"/>
        <end position="201"/>
    </location>
</feature>
<dbReference type="GO" id="GO:0005886">
    <property type="term" value="C:plasma membrane"/>
    <property type="evidence" value="ECO:0007669"/>
    <property type="project" value="UniProtKB-SubCell"/>
</dbReference>
<dbReference type="GO" id="GO:0019646">
    <property type="term" value="P:aerobic electron transport chain"/>
    <property type="evidence" value="ECO:0007669"/>
    <property type="project" value="InterPro"/>
</dbReference>
<dbReference type="EC" id="7.1.1.9" evidence="3"/>
<organism evidence="13 14">
    <name type="scientific">Oryzihumus leptocrescens</name>
    <dbReference type="NCBI Taxonomy" id="297536"/>
    <lineage>
        <taxon>Bacteria</taxon>
        <taxon>Bacillati</taxon>
        <taxon>Actinomycetota</taxon>
        <taxon>Actinomycetes</taxon>
        <taxon>Micrococcales</taxon>
        <taxon>Intrasporangiaceae</taxon>
        <taxon>Oryzihumus</taxon>
    </lineage>
</organism>
<evidence type="ECO:0000256" key="10">
    <source>
        <dbReference type="RuleBase" id="RU003376"/>
    </source>
</evidence>
<sequence length="202" mass="21841">MTAETHAPIVVHGSPEELGRTQRLGVLLLIVGDAAFLLSLVFSYLYLRALNTEHGWVPPHGHTVPAGLGWVIAAVMVASLAFYYWAETGADRPRRLQLGLLLAALLVLVGLVLQAYQLGTAGIVVADGSYASTWYALAGYHAFHLLVTLFIGIGIWNRARMGRYATNGWQVRLVGYWWAWVAVAAIITAATTSLAAIPHVVP</sequence>
<feature type="transmembrane region" description="Helical" evidence="11">
    <location>
        <begin position="137"/>
        <end position="156"/>
    </location>
</feature>
<evidence type="ECO:0000256" key="6">
    <source>
        <dbReference type="ARBA" id="ARBA00022989"/>
    </source>
</evidence>
<dbReference type="Gene3D" id="1.20.120.80">
    <property type="entry name" value="Cytochrome c oxidase, subunit III, four-helix bundle"/>
    <property type="match status" value="1"/>
</dbReference>
<dbReference type="InterPro" id="IPR035973">
    <property type="entry name" value="Cyt_c_oxidase_su3-like_sf"/>
</dbReference>
<evidence type="ECO:0000256" key="11">
    <source>
        <dbReference type="SAM" id="Phobius"/>
    </source>
</evidence>
<accession>A0A542ZF81</accession>
<dbReference type="PANTHER" id="PTHR11403">
    <property type="entry name" value="CYTOCHROME C OXIDASE SUBUNIT III"/>
    <property type="match status" value="1"/>
</dbReference>
<protein>
    <recommendedName>
        <fullName evidence="3">cytochrome-c oxidase</fullName>
        <ecNumber evidence="3">7.1.1.9</ecNumber>
    </recommendedName>
    <alternativeName>
        <fullName evidence="8">Cytochrome aa3 subunit 3</fullName>
    </alternativeName>
    <alternativeName>
        <fullName evidence="9">Cytochrome c oxidase polypeptide III</fullName>
    </alternativeName>
</protein>
<evidence type="ECO:0000313" key="14">
    <source>
        <dbReference type="Proteomes" id="UP000319514"/>
    </source>
</evidence>
<evidence type="ECO:0000256" key="7">
    <source>
        <dbReference type="ARBA" id="ARBA00023136"/>
    </source>
</evidence>
<evidence type="ECO:0000259" key="12">
    <source>
        <dbReference type="PROSITE" id="PS50253"/>
    </source>
</evidence>
<evidence type="ECO:0000313" key="13">
    <source>
        <dbReference type="EMBL" id="TQL58977.1"/>
    </source>
</evidence>
<name>A0A542ZF81_9MICO</name>
<dbReference type="SUPFAM" id="SSF81452">
    <property type="entry name" value="Cytochrome c oxidase subunit III-like"/>
    <property type="match status" value="1"/>
</dbReference>
<comment type="subcellular location">
    <subcellularLocation>
        <location evidence="10">Cell membrane</location>
        <topology evidence="10">Multi-pass membrane protein</topology>
    </subcellularLocation>
    <subcellularLocation>
        <location evidence="1">Membrane</location>
        <topology evidence="1">Multi-pass membrane protein</topology>
    </subcellularLocation>
</comment>
<evidence type="ECO:0000256" key="2">
    <source>
        <dbReference type="ARBA" id="ARBA00010581"/>
    </source>
</evidence>
<keyword evidence="7 11" id="KW-0472">Membrane</keyword>
<dbReference type="AlphaFoldDB" id="A0A542ZF81"/>
<dbReference type="InterPro" id="IPR000298">
    <property type="entry name" value="Cyt_c_oxidase-like_su3"/>
</dbReference>
<keyword evidence="14" id="KW-1185">Reference proteome</keyword>
<feature type="domain" description="Heme-copper oxidase subunit III family profile" evidence="12">
    <location>
        <begin position="1"/>
        <end position="197"/>
    </location>
</feature>
<feature type="transmembrane region" description="Helical" evidence="11">
    <location>
        <begin position="67"/>
        <end position="86"/>
    </location>
</feature>
<proteinExistence type="inferred from homology"/>
<feature type="transmembrane region" description="Helical" evidence="11">
    <location>
        <begin position="24"/>
        <end position="47"/>
    </location>
</feature>
<evidence type="ECO:0000256" key="3">
    <source>
        <dbReference type="ARBA" id="ARBA00012949"/>
    </source>
</evidence>
<feature type="transmembrane region" description="Helical" evidence="11">
    <location>
        <begin position="98"/>
        <end position="117"/>
    </location>
</feature>
<dbReference type="Proteomes" id="UP000319514">
    <property type="component" value="Unassembled WGS sequence"/>
</dbReference>
<dbReference type="Pfam" id="PF00510">
    <property type="entry name" value="COX3"/>
    <property type="match status" value="1"/>
</dbReference>
<dbReference type="GO" id="GO:0004129">
    <property type="term" value="F:cytochrome-c oxidase activity"/>
    <property type="evidence" value="ECO:0007669"/>
    <property type="project" value="UniProtKB-EC"/>
</dbReference>
<dbReference type="EMBL" id="VFOQ01000001">
    <property type="protein sequence ID" value="TQL58977.1"/>
    <property type="molecule type" value="Genomic_DNA"/>
</dbReference>
<dbReference type="InterPro" id="IPR013833">
    <property type="entry name" value="Cyt_c_oxidase_su3_a-hlx"/>
</dbReference>
<evidence type="ECO:0000256" key="9">
    <source>
        <dbReference type="ARBA" id="ARBA00031625"/>
    </source>
</evidence>
<evidence type="ECO:0000256" key="8">
    <source>
        <dbReference type="ARBA" id="ARBA00031400"/>
    </source>
</evidence>
<keyword evidence="6 11" id="KW-1133">Transmembrane helix</keyword>
<dbReference type="InterPro" id="IPR024791">
    <property type="entry name" value="Cyt_c/ubiquinol_Oxase_su3"/>
</dbReference>
<comment type="similarity">
    <text evidence="2 10">Belongs to the cytochrome c oxidase subunit 3 family.</text>
</comment>
<dbReference type="PROSITE" id="PS50253">
    <property type="entry name" value="COX3"/>
    <property type="match status" value="1"/>
</dbReference>
<evidence type="ECO:0000256" key="4">
    <source>
        <dbReference type="ARBA" id="ARBA00022692"/>
    </source>
</evidence>
<comment type="caution">
    <text evidence="13">The sequence shown here is derived from an EMBL/GenBank/DDBJ whole genome shotgun (WGS) entry which is preliminary data.</text>
</comment>
<gene>
    <name evidence="13" type="ORF">FB474_0320</name>
</gene>
<reference evidence="13 14" key="1">
    <citation type="submission" date="2019-06" db="EMBL/GenBank/DDBJ databases">
        <title>Sequencing the genomes of 1000 actinobacteria strains.</title>
        <authorList>
            <person name="Klenk H.-P."/>
        </authorList>
    </citation>
    <scope>NUCLEOTIDE SEQUENCE [LARGE SCALE GENOMIC DNA]</scope>
    <source>
        <strain evidence="13 14">DSM 18082</strain>
    </source>
</reference>
<keyword evidence="5" id="KW-1278">Translocase</keyword>
<dbReference type="PANTHER" id="PTHR11403:SF7">
    <property type="entry name" value="CYTOCHROME C OXIDASE SUBUNIT 3"/>
    <property type="match status" value="1"/>
</dbReference>
<keyword evidence="4 10" id="KW-0812">Transmembrane</keyword>
<evidence type="ECO:0000256" key="1">
    <source>
        <dbReference type="ARBA" id="ARBA00004141"/>
    </source>
</evidence>
<evidence type="ECO:0000256" key="5">
    <source>
        <dbReference type="ARBA" id="ARBA00022967"/>
    </source>
</evidence>
<dbReference type="RefSeq" id="WP_141787052.1">
    <property type="nucleotide sequence ID" value="NZ_BAAAKX010000003.1"/>
</dbReference>